<organism evidence="2">
    <name type="scientific">marine sediment metagenome</name>
    <dbReference type="NCBI Taxonomy" id="412755"/>
    <lineage>
        <taxon>unclassified sequences</taxon>
        <taxon>metagenomes</taxon>
        <taxon>ecological metagenomes</taxon>
    </lineage>
</organism>
<dbReference type="PANTHER" id="PTHR11365">
    <property type="entry name" value="5-OXOPROLINASE RELATED"/>
    <property type="match status" value="1"/>
</dbReference>
<feature type="domain" description="Hydantoinase A/oxoprolinase" evidence="1">
    <location>
        <begin position="1"/>
        <end position="70"/>
    </location>
</feature>
<dbReference type="GO" id="GO:0006749">
    <property type="term" value="P:glutathione metabolic process"/>
    <property type="evidence" value="ECO:0007669"/>
    <property type="project" value="TreeGrafter"/>
</dbReference>
<name>X0UX93_9ZZZZ</name>
<evidence type="ECO:0000313" key="2">
    <source>
        <dbReference type="EMBL" id="GAF93055.1"/>
    </source>
</evidence>
<dbReference type="InterPro" id="IPR002821">
    <property type="entry name" value="Hydantoinase_A"/>
</dbReference>
<accession>X0UX93</accession>
<dbReference type="GO" id="GO:0017168">
    <property type="term" value="F:5-oxoprolinase (ATP-hydrolyzing) activity"/>
    <property type="evidence" value="ECO:0007669"/>
    <property type="project" value="TreeGrafter"/>
</dbReference>
<dbReference type="InterPro" id="IPR045079">
    <property type="entry name" value="Oxoprolinase-like"/>
</dbReference>
<evidence type="ECO:0000259" key="1">
    <source>
        <dbReference type="Pfam" id="PF01968"/>
    </source>
</evidence>
<proteinExistence type="predicted"/>
<comment type="caution">
    <text evidence="2">The sequence shown here is derived from an EMBL/GenBank/DDBJ whole genome shotgun (WGS) entry which is preliminary data.</text>
</comment>
<dbReference type="EMBL" id="BARS01013064">
    <property type="protein sequence ID" value="GAF93055.1"/>
    <property type="molecule type" value="Genomic_DNA"/>
</dbReference>
<dbReference type="GO" id="GO:0005829">
    <property type="term" value="C:cytosol"/>
    <property type="evidence" value="ECO:0007669"/>
    <property type="project" value="TreeGrafter"/>
</dbReference>
<reference evidence="2" key="1">
    <citation type="journal article" date="2014" name="Front. Microbiol.">
        <title>High frequency of phylogenetically diverse reductive dehalogenase-homologous genes in deep subseafloor sedimentary metagenomes.</title>
        <authorList>
            <person name="Kawai M."/>
            <person name="Futagami T."/>
            <person name="Toyoda A."/>
            <person name="Takaki Y."/>
            <person name="Nishi S."/>
            <person name="Hori S."/>
            <person name="Arai W."/>
            <person name="Tsubouchi T."/>
            <person name="Morono Y."/>
            <person name="Uchiyama I."/>
            <person name="Ito T."/>
            <person name="Fujiyama A."/>
            <person name="Inagaki F."/>
            <person name="Takami H."/>
        </authorList>
    </citation>
    <scope>NUCLEOTIDE SEQUENCE</scope>
    <source>
        <strain evidence="2">Expedition CK06-06</strain>
    </source>
</reference>
<dbReference type="PANTHER" id="PTHR11365:SF23">
    <property type="entry name" value="HYPOTHETICAL 5-OXOPROLINASE (EUROFUNG)-RELATED"/>
    <property type="match status" value="1"/>
</dbReference>
<feature type="non-terminal residue" evidence="2">
    <location>
        <position position="177"/>
    </location>
</feature>
<dbReference type="Pfam" id="PF01968">
    <property type="entry name" value="Hydantoinase_A"/>
    <property type="match status" value="1"/>
</dbReference>
<protein>
    <recommendedName>
        <fullName evidence="1">Hydantoinase A/oxoprolinase domain-containing protein</fullName>
    </recommendedName>
</protein>
<gene>
    <name evidence="2" type="ORF">S01H1_22917</name>
</gene>
<feature type="non-terminal residue" evidence="2">
    <location>
        <position position="1"/>
    </location>
</feature>
<dbReference type="AlphaFoldDB" id="X0UX93"/>
<sequence length="177" mass="19613">ANSMMSKILRIVSVERGYDPRVFTLVAFGGAGPMHVCALAEELGIGHVIVPPSPGMFSALGLLTADLFHDYSRPVIRDAEEADPAELERLYREMEVDGAATLSQEGIPERHRSFQRTLDIRYRGQGFELSVDTRKPVTRSSIAESVKAFHVKHNEVYGYSAEEEPTEIVNAKLRVIG</sequence>